<dbReference type="PANTHER" id="PTHR21501:SF1">
    <property type="entry name" value="PROTEIN FAM-161"/>
    <property type="match status" value="1"/>
</dbReference>
<keyword evidence="2" id="KW-0175">Coiled coil</keyword>
<evidence type="ECO:0000256" key="2">
    <source>
        <dbReference type="ARBA" id="ARBA00023054"/>
    </source>
</evidence>
<dbReference type="GO" id="GO:0005856">
    <property type="term" value="C:cytoskeleton"/>
    <property type="evidence" value="ECO:0007669"/>
    <property type="project" value="UniProtKB-ARBA"/>
</dbReference>
<evidence type="ECO:0000313" key="6">
    <source>
        <dbReference type="WBParaSite" id="SRDH1_64540.2"/>
    </source>
</evidence>
<dbReference type="InterPro" id="IPR051655">
    <property type="entry name" value="FAM161"/>
</dbReference>
<evidence type="ECO:0000256" key="3">
    <source>
        <dbReference type="SAM" id="MobiDB-lite"/>
    </source>
</evidence>
<dbReference type="GO" id="GO:0005929">
    <property type="term" value="C:cilium"/>
    <property type="evidence" value="ECO:0007669"/>
    <property type="project" value="TreeGrafter"/>
</dbReference>
<dbReference type="PANTHER" id="PTHR21501">
    <property type="entry name" value="PROTEIN FAM-161"/>
    <property type="match status" value="1"/>
</dbReference>
<dbReference type="Proteomes" id="UP000050792">
    <property type="component" value="Unassembled WGS sequence"/>
</dbReference>
<protein>
    <recommendedName>
        <fullName evidence="7">FAM161 centrosomal protein A</fullName>
    </recommendedName>
</protein>
<dbReference type="Pfam" id="PF10595">
    <property type="entry name" value="FAM161A_B"/>
    <property type="match status" value="1"/>
</dbReference>
<sequence>MSKSLSRYNISVVDGFVRESTTFRELSSNAKCILADLLSMTNGDLTKTASYLDSLLNKTQMRIKLLSDGNMSDEEFYTELMKLKNEQRDTVDIIERLYLGSGKSDIEQNDCNFSEELDEIEVSKNFTNNQLNSFESVYCGCNQSTHLQHEEPESQHIENNYEYSKAKECNLSETHSEECGCSKTKIDENRTNTDNHHSKTFVRESSPSVTSWRHHITVPEPFEMTKREESLKRIKNLQNENRCSQPATVQDDANVHFGRQFKAKPVPSHVYLPLYEKLMEDNALRREAVRAYRKEILKSIEKPFNFTIRENLNKERNDFSREKIQQNMNFGTDKKLLHSKDDGPSDPLNLPSQLYEKRFERMQEDLLLKQIKRHLRAQRLLQSASLPPGMEERQHRMNMRKQERKARDKRLNRITVLGLDNPETVQKQYHYYHPAPDFKQLHWKSNKTLRRLWKPPPEPTRPKSFKLRTSERANSVDRRSSEISKVKKMEENTSQSIVKQPVLDSSLPPALSRSTFLRENYIRNSLAKADLDAKKKEETEYLKRIKQKEVSHTMKETLGGQIISPKQLINSITEERKRQLIQNDLNRQAEYQRELNAIQQRVASKPLLLTRQSQIVVRKRAEAKFDASFQNAGLNLDEIIEKCHETDDMKTNYKKSMTKASVEPYDPENHFGDLGNN</sequence>
<comment type="similarity">
    <text evidence="1">Belongs to the FAM161 family.</text>
</comment>
<feature type="compositionally biased region" description="Basic and acidic residues" evidence="3">
    <location>
        <begin position="468"/>
        <end position="491"/>
    </location>
</feature>
<organism evidence="4 5">
    <name type="scientific">Schistosoma rodhaini</name>
    <dbReference type="NCBI Taxonomy" id="6188"/>
    <lineage>
        <taxon>Eukaryota</taxon>
        <taxon>Metazoa</taxon>
        <taxon>Spiralia</taxon>
        <taxon>Lophotrochozoa</taxon>
        <taxon>Platyhelminthes</taxon>
        <taxon>Trematoda</taxon>
        <taxon>Digenea</taxon>
        <taxon>Strigeidida</taxon>
        <taxon>Schistosomatoidea</taxon>
        <taxon>Schistosomatidae</taxon>
        <taxon>Schistosoma</taxon>
    </lineage>
</organism>
<evidence type="ECO:0000313" key="4">
    <source>
        <dbReference type="Proteomes" id="UP000050792"/>
    </source>
</evidence>
<dbReference type="InterPro" id="IPR019579">
    <property type="entry name" value="FAM161A/B"/>
</dbReference>
<feature type="region of interest" description="Disordered" evidence="3">
    <location>
        <begin position="452"/>
        <end position="494"/>
    </location>
</feature>
<keyword evidence="4" id="KW-1185">Reference proteome</keyword>
<accession>A0AA85FW86</accession>
<proteinExistence type="inferred from homology"/>
<evidence type="ECO:0000256" key="1">
    <source>
        <dbReference type="ARBA" id="ARBA00006663"/>
    </source>
</evidence>
<dbReference type="WBParaSite" id="SRDH1_64540.1">
    <property type="protein sequence ID" value="SRDH1_64540.1"/>
    <property type="gene ID" value="SRDH1_64540"/>
</dbReference>
<dbReference type="WBParaSite" id="SRDH1_64540.2">
    <property type="protein sequence ID" value="SRDH1_64540.2"/>
    <property type="gene ID" value="SRDH1_64540"/>
</dbReference>
<evidence type="ECO:0008006" key="7">
    <source>
        <dbReference type="Google" id="ProtNLM"/>
    </source>
</evidence>
<name>A0AA85FW86_9TREM</name>
<dbReference type="GO" id="GO:0044782">
    <property type="term" value="P:cilium organization"/>
    <property type="evidence" value="ECO:0007669"/>
    <property type="project" value="TreeGrafter"/>
</dbReference>
<reference evidence="5 6" key="2">
    <citation type="submission" date="2023-11" db="UniProtKB">
        <authorList>
            <consortium name="WormBaseParasite"/>
        </authorList>
    </citation>
    <scope>IDENTIFICATION</scope>
</reference>
<reference evidence="4" key="1">
    <citation type="submission" date="2022-06" db="EMBL/GenBank/DDBJ databases">
        <authorList>
            <person name="Berger JAMES D."/>
            <person name="Berger JAMES D."/>
        </authorList>
    </citation>
    <scope>NUCLEOTIDE SEQUENCE [LARGE SCALE GENOMIC DNA]</scope>
</reference>
<dbReference type="AlphaFoldDB" id="A0AA85FW86"/>
<evidence type="ECO:0000313" key="5">
    <source>
        <dbReference type="WBParaSite" id="SRDH1_64540.1"/>
    </source>
</evidence>